<dbReference type="Pfam" id="PF10118">
    <property type="entry name" value="Metal_hydrol"/>
    <property type="match status" value="1"/>
</dbReference>
<dbReference type="AlphaFoldDB" id="A0A9X4M4G3"/>
<evidence type="ECO:0000313" key="3">
    <source>
        <dbReference type="Proteomes" id="UP001152755"/>
    </source>
</evidence>
<dbReference type="RefSeq" id="WP_332519882.1">
    <property type="nucleotide sequence ID" value="NZ_JANRHA010000006.1"/>
</dbReference>
<keyword evidence="2" id="KW-0378">Hydrolase</keyword>
<dbReference type="EMBL" id="JANRHA010000006">
    <property type="protein sequence ID" value="MDG3015063.1"/>
    <property type="molecule type" value="Genomic_DNA"/>
</dbReference>
<dbReference type="InterPro" id="IPR016516">
    <property type="entry name" value="UCP07580"/>
</dbReference>
<comment type="caution">
    <text evidence="2">The sequence shown here is derived from an EMBL/GenBank/DDBJ whole genome shotgun (WGS) entry which is preliminary data.</text>
</comment>
<organism evidence="2 3">
    <name type="scientific">Speluncibacter jeojiensis</name>
    <dbReference type="NCBI Taxonomy" id="2710754"/>
    <lineage>
        <taxon>Bacteria</taxon>
        <taxon>Bacillati</taxon>
        <taxon>Actinomycetota</taxon>
        <taxon>Actinomycetes</taxon>
        <taxon>Mycobacteriales</taxon>
        <taxon>Speluncibacteraceae</taxon>
        <taxon>Speluncibacter</taxon>
    </lineage>
</organism>
<feature type="region of interest" description="Disordered" evidence="1">
    <location>
        <begin position="1"/>
        <end position="25"/>
    </location>
</feature>
<dbReference type="PIRSF" id="PIRSF007580">
    <property type="entry name" value="UCP07580"/>
    <property type="match status" value="1"/>
</dbReference>
<evidence type="ECO:0000313" key="2">
    <source>
        <dbReference type="EMBL" id="MDG3015063.1"/>
    </source>
</evidence>
<dbReference type="Proteomes" id="UP001152755">
    <property type="component" value="Unassembled WGS sequence"/>
</dbReference>
<evidence type="ECO:0000256" key="1">
    <source>
        <dbReference type="SAM" id="MobiDB-lite"/>
    </source>
</evidence>
<keyword evidence="3" id="KW-1185">Reference proteome</keyword>
<feature type="compositionally biased region" description="Polar residues" evidence="1">
    <location>
        <begin position="13"/>
        <end position="24"/>
    </location>
</feature>
<gene>
    <name evidence="2" type="ORF">NVS88_10915</name>
</gene>
<reference evidence="2" key="1">
    <citation type="submission" date="2022-08" db="EMBL/GenBank/DDBJ databases">
        <title>Genome analysis of Corynebacteriales strain.</title>
        <authorList>
            <person name="Lee S.D."/>
        </authorList>
    </citation>
    <scope>NUCLEOTIDE SEQUENCE</scope>
    <source>
        <strain evidence="2">D3-21</strain>
    </source>
</reference>
<dbReference type="GO" id="GO:0016787">
    <property type="term" value="F:hydrolase activity"/>
    <property type="evidence" value="ECO:0007669"/>
    <property type="project" value="UniProtKB-KW"/>
</dbReference>
<dbReference type="PANTHER" id="PTHR39456">
    <property type="entry name" value="METAL-DEPENDENT HYDROLASE"/>
    <property type="match status" value="1"/>
</dbReference>
<proteinExistence type="predicted"/>
<name>A0A9X4M4G3_9ACTN</name>
<accession>A0A9X4M4G3</accession>
<protein>
    <submittedName>
        <fullName evidence="2">Metal-dependent hydrolase</fullName>
    </submittedName>
</protein>
<sequence>MSSPATSAVRPKTVNSPSTASPLHTSEAHAIHARDMDFHWDDVPMHYVPGNPIAAHVYNCMHLLLPQGEKAMSRAMAQALPLVDDPRLREEMIGFIGQEATHADQHGGMMGRLVELGLDPQPVIDRMDRIIDLIMSDTGSERIRHQLLCERLALFSALEHYTAVWGKFFLESEGLENSGIHPMILDLLKWHGAEEVEHRSVVFDAYMYVDGSYARRARMAVLGSLALAVTGITTLTWLAAHDPELNQSHAPLGWMPGLVTDMVRATRRRVIPNIAGFVTEIPVYLRPGFHPSQLPGMEAAVRYLATAPIKDGR</sequence>
<dbReference type="PANTHER" id="PTHR39456:SF1">
    <property type="entry name" value="METAL-DEPENDENT HYDROLASE"/>
    <property type="match status" value="1"/>
</dbReference>